<comment type="caution">
    <text evidence="4">The sequence shown here is derived from an EMBL/GenBank/DDBJ whole genome shotgun (WGS) entry which is preliminary data.</text>
</comment>
<dbReference type="InterPro" id="IPR036116">
    <property type="entry name" value="FN3_sf"/>
</dbReference>
<evidence type="ECO:0000256" key="2">
    <source>
        <dbReference type="SAM" id="SignalP"/>
    </source>
</evidence>
<feature type="transmembrane region" description="Helical" evidence="1">
    <location>
        <begin position="680"/>
        <end position="699"/>
    </location>
</feature>
<gene>
    <name evidence="4" type="ORF">A2610_03845</name>
</gene>
<reference evidence="4 5" key="1">
    <citation type="journal article" date="2016" name="Nat. Commun.">
        <title>Thousands of microbial genomes shed light on interconnected biogeochemical processes in an aquifer system.</title>
        <authorList>
            <person name="Anantharaman K."/>
            <person name="Brown C.T."/>
            <person name="Hug L.A."/>
            <person name="Sharon I."/>
            <person name="Castelle C.J."/>
            <person name="Probst A.J."/>
            <person name="Thomas B.C."/>
            <person name="Singh A."/>
            <person name="Wilkins M.J."/>
            <person name="Karaoz U."/>
            <person name="Brodie E.L."/>
            <person name="Williams K.H."/>
            <person name="Hubbard S.S."/>
            <person name="Banfield J.F."/>
        </authorList>
    </citation>
    <scope>NUCLEOTIDE SEQUENCE [LARGE SCALE GENOMIC DNA]</scope>
</reference>
<dbReference type="Proteomes" id="UP000179057">
    <property type="component" value="Unassembled WGS sequence"/>
</dbReference>
<feature type="domain" description="Fibronectin type-III" evidence="3">
    <location>
        <begin position="202"/>
        <end position="299"/>
    </location>
</feature>
<feature type="transmembrane region" description="Helical" evidence="1">
    <location>
        <begin position="653"/>
        <end position="673"/>
    </location>
</feature>
<dbReference type="SUPFAM" id="SSF49265">
    <property type="entry name" value="Fibronectin type III"/>
    <property type="match status" value="1"/>
</dbReference>
<sequence length="709" mass="74038">MTNIIKKITVALLSLVVVAGAFAPAASVLAATFNNDAQDYSTIQVSNYTRNPGSNANWSNSVSANAGEIVSFLAYYHNTASDVAQGTTVRVQLPTGSFTSTTVSGEVRSSNAASATGIVSVNLSSTQTLTYVPGSLSWYPDKSATPRALLNGQNGSEIVSNGLVVGDIAGGWATQGYVVFRAQVNNTGGTGTIITPGTNGAVPAAITNSVYSVTQSSAVLQGTVNPNNANAVAWFEYGTTQSFGSTAGNQTVGTGNSATNISGYLSNLSPNTTYYYRAVAQNVYGTTYGTTMSFATQAANYGYGSNNNAPSVYTNTASSIAANSMTLNGSVNPNGNATNAWFEYGTTQSLGYTAGYQTIGSGNYVSTLTSTVYTLAPNTTYYYRAVAQNAYGTTYGTIMSVTTGGTSVNSYGNTPYVTTHAAQSVFRNSALINGNVNPNGSLTTSWFDWGTTTGFGNRTIVMPVGQASYVSSYSAVLSGLQVNTTYYYRAVAQNAYGTTYGNTLSLTTGGATIIPTVVIGTTPVAPRVIVIQQPSESVSVVTLTPSIDKKNPNAGDTVEYSIQYRNESKSPITGATLKIELPSEVTFESASLRASTSTDGMAIFDLGTIAGNTQGVITIKATIDRSVDADDALIFGATMTYTNAQKQFQSTTAYLTVVVGSGVAGLASLLSVLGDLFTNWFVDLILGLLIGFGIYHFFVRQKEEEVIIK</sequence>
<keyword evidence="1" id="KW-0472">Membrane</keyword>
<feature type="signal peptide" evidence="2">
    <location>
        <begin position="1"/>
        <end position="30"/>
    </location>
</feature>
<dbReference type="InterPro" id="IPR001434">
    <property type="entry name" value="OmcB-like_DUF11"/>
</dbReference>
<evidence type="ECO:0000313" key="5">
    <source>
        <dbReference type="Proteomes" id="UP000179057"/>
    </source>
</evidence>
<proteinExistence type="predicted"/>
<organism evidence="4 5">
    <name type="scientific">Candidatus Wolfebacteria bacterium RIFOXYD1_FULL_48_65</name>
    <dbReference type="NCBI Taxonomy" id="1802561"/>
    <lineage>
        <taxon>Bacteria</taxon>
        <taxon>Candidatus Wolfeibacteriota</taxon>
    </lineage>
</organism>
<evidence type="ECO:0000313" key="4">
    <source>
        <dbReference type="EMBL" id="OGM94018.1"/>
    </source>
</evidence>
<keyword evidence="1" id="KW-0812">Transmembrane</keyword>
<feature type="chain" id="PRO_5009535285" description="Fibronectin type-III domain-containing protein" evidence="2">
    <location>
        <begin position="31"/>
        <end position="709"/>
    </location>
</feature>
<dbReference type="NCBIfam" id="TIGR01451">
    <property type="entry name" value="B_ant_repeat"/>
    <property type="match status" value="1"/>
</dbReference>
<dbReference type="PROSITE" id="PS50853">
    <property type="entry name" value="FN3"/>
    <property type="match status" value="1"/>
</dbReference>
<evidence type="ECO:0000256" key="1">
    <source>
        <dbReference type="SAM" id="Phobius"/>
    </source>
</evidence>
<dbReference type="InterPro" id="IPR047589">
    <property type="entry name" value="DUF11_rpt"/>
</dbReference>
<keyword evidence="2" id="KW-0732">Signal</keyword>
<name>A0A1F8E1D2_9BACT</name>
<keyword evidence="1" id="KW-1133">Transmembrane helix</keyword>
<accession>A0A1F8E1D2</accession>
<evidence type="ECO:0000259" key="3">
    <source>
        <dbReference type="PROSITE" id="PS50853"/>
    </source>
</evidence>
<protein>
    <recommendedName>
        <fullName evidence="3">Fibronectin type-III domain-containing protein</fullName>
    </recommendedName>
</protein>
<dbReference type="Pfam" id="PF01345">
    <property type="entry name" value="DUF11"/>
    <property type="match status" value="1"/>
</dbReference>
<dbReference type="AlphaFoldDB" id="A0A1F8E1D2"/>
<dbReference type="EMBL" id="MGIV01000018">
    <property type="protein sequence ID" value="OGM94018.1"/>
    <property type="molecule type" value="Genomic_DNA"/>
</dbReference>
<dbReference type="InterPro" id="IPR003961">
    <property type="entry name" value="FN3_dom"/>
</dbReference>